<evidence type="ECO:0000313" key="2">
    <source>
        <dbReference type="EMBL" id="KAK1120539.1"/>
    </source>
</evidence>
<gene>
    <name evidence="2" type="ORF">K0M31_012518</name>
</gene>
<proteinExistence type="predicted"/>
<feature type="region of interest" description="Disordered" evidence="1">
    <location>
        <begin position="73"/>
        <end position="95"/>
    </location>
</feature>
<feature type="non-terminal residue" evidence="2">
    <location>
        <position position="1"/>
    </location>
</feature>
<dbReference type="Proteomes" id="UP001177670">
    <property type="component" value="Unassembled WGS sequence"/>
</dbReference>
<dbReference type="EMBL" id="JAHYIQ010000031">
    <property type="protein sequence ID" value="KAK1120539.1"/>
    <property type="molecule type" value="Genomic_DNA"/>
</dbReference>
<evidence type="ECO:0000313" key="3">
    <source>
        <dbReference type="Proteomes" id="UP001177670"/>
    </source>
</evidence>
<feature type="compositionally biased region" description="Basic and acidic residues" evidence="1">
    <location>
        <begin position="83"/>
        <end position="95"/>
    </location>
</feature>
<organism evidence="2 3">
    <name type="scientific">Melipona bicolor</name>
    <dbReference type="NCBI Taxonomy" id="60889"/>
    <lineage>
        <taxon>Eukaryota</taxon>
        <taxon>Metazoa</taxon>
        <taxon>Ecdysozoa</taxon>
        <taxon>Arthropoda</taxon>
        <taxon>Hexapoda</taxon>
        <taxon>Insecta</taxon>
        <taxon>Pterygota</taxon>
        <taxon>Neoptera</taxon>
        <taxon>Endopterygota</taxon>
        <taxon>Hymenoptera</taxon>
        <taxon>Apocrita</taxon>
        <taxon>Aculeata</taxon>
        <taxon>Apoidea</taxon>
        <taxon>Anthophila</taxon>
        <taxon>Apidae</taxon>
        <taxon>Melipona</taxon>
    </lineage>
</organism>
<accession>A0AA40FKD6</accession>
<evidence type="ECO:0000256" key="1">
    <source>
        <dbReference type="SAM" id="MobiDB-lite"/>
    </source>
</evidence>
<feature type="compositionally biased region" description="Basic and acidic residues" evidence="1">
    <location>
        <begin position="18"/>
        <end position="29"/>
    </location>
</feature>
<protein>
    <submittedName>
        <fullName evidence="2">Uncharacterized protein</fullName>
    </submittedName>
</protein>
<feature type="region of interest" description="Disordered" evidence="1">
    <location>
        <begin position="1"/>
        <end position="55"/>
    </location>
</feature>
<keyword evidence="3" id="KW-1185">Reference proteome</keyword>
<name>A0AA40FKD6_9HYME</name>
<reference evidence="2" key="1">
    <citation type="submission" date="2021-10" db="EMBL/GenBank/DDBJ databases">
        <title>Melipona bicolor Genome sequencing and assembly.</title>
        <authorList>
            <person name="Araujo N.S."/>
            <person name="Arias M.C."/>
        </authorList>
    </citation>
    <scope>NUCLEOTIDE SEQUENCE</scope>
    <source>
        <strain evidence="2">USP_2M_L1-L4_2017</strain>
        <tissue evidence="2">Whole body</tissue>
    </source>
</reference>
<sequence>RENGNVNGDDCPTARPSLSRERERERESVPGHGAASGFSTSQPLGDLASQGATNPGSIQASLFVELFHACGPGGPLTSSLRKSPGEFREPATETR</sequence>
<comment type="caution">
    <text evidence="2">The sequence shown here is derived from an EMBL/GenBank/DDBJ whole genome shotgun (WGS) entry which is preliminary data.</text>
</comment>
<dbReference type="AlphaFoldDB" id="A0AA40FKD6"/>